<dbReference type="InterPro" id="IPR049177">
    <property type="entry name" value="MgtC_SapB_SrpB_YhiD_N"/>
</dbReference>
<evidence type="ECO:0000256" key="6">
    <source>
        <dbReference type="ARBA" id="ARBA00023136"/>
    </source>
</evidence>
<dbReference type="PRINTS" id="PR01837">
    <property type="entry name" value="MGTCSAPBPROT"/>
</dbReference>
<protein>
    <submittedName>
        <fullName evidence="9">Putative Mg(2+) transport ATPase</fullName>
    </submittedName>
</protein>
<dbReference type="EMBL" id="CACRYJ010000017">
    <property type="protein sequence ID" value="VZO36095.1"/>
    <property type="molecule type" value="Genomic_DNA"/>
</dbReference>
<dbReference type="Proteomes" id="UP000419743">
    <property type="component" value="Unassembled WGS sequence"/>
</dbReference>
<evidence type="ECO:0000313" key="9">
    <source>
        <dbReference type="EMBL" id="VZO36095.1"/>
    </source>
</evidence>
<proteinExistence type="inferred from homology"/>
<dbReference type="GO" id="GO:0005886">
    <property type="term" value="C:plasma membrane"/>
    <property type="evidence" value="ECO:0007669"/>
    <property type="project" value="UniProtKB-SubCell"/>
</dbReference>
<sequence length="237" mass="25057">MPFASDTVLTELYLLGIAFVLCAAIGTERQVRQKAAGFRTHVLVGTGSAGFTLVSAFGFENVLGADVNLDPSRIAAQIVSGIGFLGAGVIFTRKDVVRGLTTAATIWVAAAVGMAAGAGMVALAILLTVLHLLCLVVLAPLVRRIPTKDRRRVLRLTYLDGNGVLRRILAAANGVGFAASLLSTRHTRIDGEDCVLMDVRFSGRYPLADLIPTLSEIDGIRGVAVRDIDDDIDDELA</sequence>
<evidence type="ECO:0000313" key="10">
    <source>
        <dbReference type="Proteomes" id="UP000419743"/>
    </source>
</evidence>
<dbReference type="InterPro" id="IPR003416">
    <property type="entry name" value="MgtC/SapB/SrpB/YhiD_fam"/>
</dbReference>
<evidence type="ECO:0000256" key="5">
    <source>
        <dbReference type="ARBA" id="ARBA00022989"/>
    </source>
</evidence>
<keyword evidence="4 7" id="KW-0812">Transmembrane</keyword>
<evidence type="ECO:0000256" key="2">
    <source>
        <dbReference type="ARBA" id="ARBA00009298"/>
    </source>
</evidence>
<gene>
    <name evidence="9" type="ORF">HALOF300_01299</name>
</gene>
<keyword evidence="10" id="KW-1185">Reference proteome</keyword>
<keyword evidence="6 7" id="KW-0472">Membrane</keyword>
<keyword evidence="5 7" id="KW-1133">Transmembrane helix</keyword>
<dbReference type="Pfam" id="PF02308">
    <property type="entry name" value="MgtC"/>
    <property type="match status" value="1"/>
</dbReference>
<organism evidence="9 10">
    <name type="scientific">Occultella aeris</name>
    <dbReference type="NCBI Taxonomy" id="2761496"/>
    <lineage>
        <taxon>Bacteria</taxon>
        <taxon>Bacillati</taxon>
        <taxon>Actinomycetota</taxon>
        <taxon>Actinomycetes</taxon>
        <taxon>Micrococcales</taxon>
        <taxon>Ruaniaceae</taxon>
        <taxon>Occultella</taxon>
    </lineage>
</organism>
<evidence type="ECO:0000256" key="3">
    <source>
        <dbReference type="ARBA" id="ARBA00022475"/>
    </source>
</evidence>
<accession>A0A7M4DGQ2</accession>
<feature type="transmembrane region" description="Helical" evidence="7">
    <location>
        <begin position="40"/>
        <end position="59"/>
    </location>
</feature>
<comment type="subcellular location">
    <subcellularLocation>
        <location evidence="1">Cell membrane</location>
        <topology evidence="1">Multi-pass membrane protein</topology>
    </subcellularLocation>
</comment>
<comment type="caution">
    <text evidence="9">The sequence shown here is derived from an EMBL/GenBank/DDBJ whole genome shotgun (WGS) entry which is preliminary data.</text>
</comment>
<feature type="transmembrane region" description="Helical" evidence="7">
    <location>
        <begin position="122"/>
        <end position="142"/>
    </location>
</feature>
<feature type="domain" description="MgtC/SapB/SrpB/YhiD N-terminal" evidence="8">
    <location>
        <begin position="15"/>
        <end position="143"/>
    </location>
</feature>
<feature type="transmembrane region" description="Helical" evidence="7">
    <location>
        <begin position="99"/>
        <end position="116"/>
    </location>
</feature>
<dbReference type="RefSeq" id="WP_156740113.1">
    <property type="nucleotide sequence ID" value="NZ_CACRYJ010000017.1"/>
</dbReference>
<reference evidence="9 10" key="1">
    <citation type="submission" date="2019-11" db="EMBL/GenBank/DDBJ databases">
        <authorList>
            <person name="Criscuolo A."/>
        </authorList>
    </citation>
    <scope>NUCLEOTIDE SEQUENCE [LARGE SCALE GENOMIC DNA]</scope>
    <source>
        <strain evidence="9">CIP111667</strain>
    </source>
</reference>
<evidence type="ECO:0000259" key="8">
    <source>
        <dbReference type="Pfam" id="PF02308"/>
    </source>
</evidence>
<feature type="transmembrane region" description="Helical" evidence="7">
    <location>
        <begin position="74"/>
        <end position="92"/>
    </location>
</feature>
<dbReference type="AlphaFoldDB" id="A0A7M4DGQ2"/>
<name>A0A7M4DGQ2_9MICO</name>
<keyword evidence="3" id="KW-1003">Cell membrane</keyword>
<dbReference type="PANTHER" id="PTHR33778">
    <property type="entry name" value="PROTEIN MGTC"/>
    <property type="match status" value="1"/>
</dbReference>
<feature type="transmembrane region" description="Helical" evidence="7">
    <location>
        <begin position="12"/>
        <end position="28"/>
    </location>
</feature>
<dbReference type="PANTHER" id="PTHR33778:SF1">
    <property type="entry name" value="MAGNESIUM TRANSPORTER YHID-RELATED"/>
    <property type="match status" value="1"/>
</dbReference>
<evidence type="ECO:0000256" key="7">
    <source>
        <dbReference type="SAM" id="Phobius"/>
    </source>
</evidence>
<evidence type="ECO:0000256" key="4">
    <source>
        <dbReference type="ARBA" id="ARBA00022692"/>
    </source>
</evidence>
<evidence type="ECO:0000256" key="1">
    <source>
        <dbReference type="ARBA" id="ARBA00004651"/>
    </source>
</evidence>
<comment type="similarity">
    <text evidence="2">Belongs to the MgtC/SapB family.</text>
</comment>